<dbReference type="AlphaFoldDB" id="A0A1G9GXJ9"/>
<accession>A0A1G9GXJ9</accession>
<organism evidence="1 2">
    <name type="scientific">Nonomuraea jiangxiensis</name>
    <dbReference type="NCBI Taxonomy" id="633440"/>
    <lineage>
        <taxon>Bacteria</taxon>
        <taxon>Bacillati</taxon>
        <taxon>Actinomycetota</taxon>
        <taxon>Actinomycetes</taxon>
        <taxon>Streptosporangiales</taxon>
        <taxon>Streptosporangiaceae</taxon>
        <taxon>Nonomuraea</taxon>
    </lineage>
</organism>
<evidence type="ECO:0000313" key="1">
    <source>
        <dbReference type="EMBL" id="SDL05401.1"/>
    </source>
</evidence>
<keyword evidence="2" id="KW-1185">Reference proteome</keyword>
<evidence type="ECO:0000313" key="2">
    <source>
        <dbReference type="Proteomes" id="UP000199202"/>
    </source>
</evidence>
<protein>
    <submittedName>
        <fullName evidence="1">Uncharacterized protein</fullName>
    </submittedName>
</protein>
<name>A0A1G9GXJ9_9ACTN</name>
<sequence>MLERVGLSESADRLVQEYSGGMRKRASTWRAGCCTGPSC</sequence>
<proteinExistence type="predicted"/>
<dbReference type="SUPFAM" id="SSF52540">
    <property type="entry name" value="P-loop containing nucleoside triphosphate hydrolases"/>
    <property type="match status" value="1"/>
</dbReference>
<gene>
    <name evidence="1" type="ORF">SAMN05421869_121175</name>
</gene>
<dbReference type="EMBL" id="FNDJ01000021">
    <property type="protein sequence ID" value="SDL05401.1"/>
    <property type="molecule type" value="Genomic_DNA"/>
</dbReference>
<reference evidence="1 2" key="1">
    <citation type="submission" date="2016-10" db="EMBL/GenBank/DDBJ databases">
        <authorList>
            <person name="de Groot N.N."/>
        </authorList>
    </citation>
    <scope>NUCLEOTIDE SEQUENCE [LARGE SCALE GENOMIC DNA]</scope>
    <source>
        <strain evidence="1 2">CGMCC 4.6533</strain>
    </source>
</reference>
<dbReference type="Proteomes" id="UP000199202">
    <property type="component" value="Unassembled WGS sequence"/>
</dbReference>
<dbReference type="InterPro" id="IPR027417">
    <property type="entry name" value="P-loop_NTPase"/>
</dbReference>